<dbReference type="EMBL" id="CM055759">
    <property type="protein sequence ID" value="KAJ7987677.1"/>
    <property type="molecule type" value="Genomic_DNA"/>
</dbReference>
<reference evidence="1" key="1">
    <citation type="submission" date="2021-05" db="EMBL/GenBank/DDBJ databases">
        <authorList>
            <person name="Pan Q."/>
            <person name="Jouanno E."/>
            <person name="Zahm M."/>
            <person name="Klopp C."/>
            <person name="Cabau C."/>
            <person name="Louis A."/>
            <person name="Berthelot C."/>
            <person name="Parey E."/>
            <person name="Roest Crollius H."/>
            <person name="Montfort J."/>
            <person name="Robinson-Rechavi M."/>
            <person name="Bouchez O."/>
            <person name="Lampietro C."/>
            <person name="Lopez Roques C."/>
            <person name="Donnadieu C."/>
            <person name="Postlethwait J."/>
            <person name="Bobe J."/>
            <person name="Dillon D."/>
            <person name="Chandos A."/>
            <person name="von Hippel F."/>
            <person name="Guiguen Y."/>
        </authorList>
    </citation>
    <scope>NUCLEOTIDE SEQUENCE</scope>
    <source>
        <strain evidence="1">YG-Jan2019</strain>
    </source>
</reference>
<proteinExistence type="predicted"/>
<organism evidence="1 2">
    <name type="scientific">Dallia pectoralis</name>
    <name type="common">Alaska blackfish</name>
    <dbReference type="NCBI Taxonomy" id="75939"/>
    <lineage>
        <taxon>Eukaryota</taxon>
        <taxon>Metazoa</taxon>
        <taxon>Chordata</taxon>
        <taxon>Craniata</taxon>
        <taxon>Vertebrata</taxon>
        <taxon>Euteleostomi</taxon>
        <taxon>Actinopterygii</taxon>
        <taxon>Neopterygii</taxon>
        <taxon>Teleostei</taxon>
        <taxon>Protacanthopterygii</taxon>
        <taxon>Esociformes</taxon>
        <taxon>Umbridae</taxon>
        <taxon>Dallia</taxon>
    </lineage>
</organism>
<accession>A0ACC2F8Q7</accession>
<keyword evidence="2" id="KW-1185">Reference proteome</keyword>
<comment type="caution">
    <text evidence="1">The sequence shown here is derived from an EMBL/GenBank/DDBJ whole genome shotgun (WGS) entry which is preliminary data.</text>
</comment>
<protein>
    <submittedName>
        <fullName evidence="1">Uncharacterized protein</fullName>
    </submittedName>
</protein>
<evidence type="ECO:0000313" key="1">
    <source>
        <dbReference type="EMBL" id="KAJ7987677.1"/>
    </source>
</evidence>
<name>A0ACC2F8Q7_DALPE</name>
<sequence length="116" mass="12668">METVERGRTMPSHLNQTPPTDQPFPPPFLHTFLRWSLKPLVSVTGVQCPRTNRIRTTPNSGLKLRDGCLPTVVHFLFSSAQTPRGGVGVWEDMTGGHEGHPWAVGSGGAPHYEAAD</sequence>
<evidence type="ECO:0000313" key="2">
    <source>
        <dbReference type="Proteomes" id="UP001157502"/>
    </source>
</evidence>
<gene>
    <name evidence="1" type="ORF">DPEC_G00328950</name>
</gene>
<dbReference type="Proteomes" id="UP001157502">
    <property type="component" value="Chromosome 32"/>
</dbReference>